<dbReference type="EMBL" id="BMZA01000026">
    <property type="protein sequence ID" value="GGZ16293.1"/>
    <property type="molecule type" value="Genomic_DNA"/>
</dbReference>
<feature type="transmembrane region" description="Helical" evidence="1">
    <location>
        <begin position="6"/>
        <end position="27"/>
    </location>
</feature>
<comment type="caution">
    <text evidence="2">The sequence shown here is derived from an EMBL/GenBank/DDBJ whole genome shotgun (WGS) entry which is preliminary data.</text>
</comment>
<keyword evidence="3" id="KW-1185">Reference proteome</keyword>
<gene>
    <name evidence="2" type="ORF">GCM10011614_33850</name>
</gene>
<dbReference type="RefSeq" id="WP_189622473.1">
    <property type="nucleotide sequence ID" value="NZ_BMZA01000026.1"/>
</dbReference>
<proteinExistence type="predicted"/>
<dbReference type="AlphaFoldDB" id="A0A918PMV9"/>
<keyword evidence="1" id="KW-0812">Transmembrane</keyword>
<sequence>MSAEDVFALAALMAGLATIAAILAGAYKRRLAFQERKLAITATQTAEKAAQYASEKATLEARVRVLESIVTDGSFDTARQIDALRDERPSDGAGPAVN</sequence>
<reference evidence="2" key="2">
    <citation type="submission" date="2020-09" db="EMBL/GenBank/DDBJ databases">
        <authorList>
            <person name="Sun Q."/>
            <person name="Kim S."/>
        </authorList>
    </citation>
    <scope>NUCLEOTIDE SEQUENCE</scope>
    <source>
        <strain evidence="2">KCTC 32255</strain>
    </source>
</reference>
<evidence type="ECO:0000256" key="1">
    <source>
        <dbReference type="SAM" id="Phobius"/>
    </source>
</evidence>
<protein>
    <submittedName>
        <fullName evidence="2">Uncharacterized protein</fullName>
    </submittedName>
</protein>
<evidence type="ECO:0000313" key="3">
    <source>
        <dbReference type="Proteomes" id="UP000648075"/>
    </source>
</evidence>
<name>A0A918PMV9_9SPHN</name>
<accession>A0A918PMV9</accession>
<evidence type="ECO:0000313" key="2">
    <source>
        <dbReference type="EMBL" id="GGZ16293.1"/>
    </source>
</evidence>
<reference evidence="2" key="1">
    <citation type="journal article" date="2014" name="Int. J. Syst. Evol. Microbiol.">
        <title>Complete genome sequence of Corynebacterium casei LMG S-19264T (=DSM 44701T), isolated from a smear-ripened cheese.</title>
        <authorList>
            <consortium name="US DOE Joint Genome Institute (JGI-PGF)"/>
            <person name="Walter F."/>
            <person name="Albersmeier A."/>
            <person name="Kalinowski J."/>
            <person name="Ruckert C."/>
        </authorList>
    </citation>
    <scope>NUCLEOTIDE SEQUENCE</scope>
    <source>
        <strain evidence="2">KCTC 32255</strain>
    </source>
</reference>
<keyword evidence="1" id="KW-0472">Membrane</keyword>
<organism evidence="2 3">
    <name type="scientific">Novosphingobium colocasiae</name>
    <dbReference type="NCBI Taxonomy" id="1256513"/>
    <lineage>
        <taxon>Bacteria</taxon>
        <taxon>Pseudomonadati</taxon>
        <taxon>Pseudomonadota</taxon>
        <taxon>Alphaproteobacteria</taxon>
        <taxon>Sphingomonadales</taxon>
        <taxon>Sphingomonadaceae</taxon>
        <taxon>Novosphingobium</taxon>
    </lineage>
</organism>
<keyword evidence="1" id="KW-1133">Transmembrane helix</keyword>
<dbReference type="Proteomes" id="UP000648075">
    <property type="component" value="Unassembled WGS sequence"/>
</dbReference>